<dbReference type="AlphaFoldDB" id="A0A6B8M1W3"/>
<protein>
    <submittedName>
        <fullName evidence="2">DUF4239 domain-containing protein</fullName>
    </submittedName>
</protein>
<feature type="transmembrane region" description="Helical" evidence="1">
    <location>
        <begin position="53"/>
        <end position="71"/>
    </location>
</feature>
<keyword evidence="1" id="KW-0812">Transmembrane</keyword>
<evidence type="ECO:0000256" key="1">
    <source>
        <dbReference type="SAM" id="Phobius"/>
    </source>
</evidence>
<dbReference type="KEGG" id="mpar:F7D14_01415"/>
<dbReference type="EMBL" id="CP044331">
    <property type="protein sequence ID" value="QGM96272.1"/>
    <property type="molecule type" value="Genomic_DNA"/>
</dbReference>
<keyword evidence="1" id="KW-0472">Membrane</keyword>
<sequence length="257" mass="27868">MLLFLCSLPLWLGAFFIVVIPTTLAMLGPILVRKRYSLSLLVKNNEIAGFTSATVGVIYAVILAFAVVAVWDKFAEAEALVLKEAGAAATLYRISAGDEPNARGIRTALDDYLTAVVEDDWPQMALSREGRDAARALDKLYSAAMKYSDGKSVAAGVEIMQELGAITEARRGRLHHAMGVVPPALWLMLVLGALLTVGFTYFFGLENVRSQVTMTGGLSTIVFLGLFVIVSYDHPFTGEVSVEPHPIKAVFEDFHAK</sequence>
<dbReference type="Pfam" id="PF14023">
    <property type="entry name" value="Bestrophin-like"/>
    <property type="match status" value="1"/>
</dbReference>
<organism evidence="2 3">
    <name type="scientific">Methylocystis parvus</name>
    <dbReference type="NCBI Taxonomy" id="134"/>
    <lineage>
        <taxon>Bacteria</taxon>
        <taxon>Pseudomonadati</taxon>
        <taxon>Pseudomonadota</taxon>
        <taxon>Alphaproteobacteria</taxon>
        <taxon>Hyphomicrobiales</taxon>
        <taxon>Methylocystaceae</taxon>
        <taxon>Methylocystis</taxon>
    </lineage>
</organism>
<feature type="transmembrane region" description="Helical" evidence="1">
    <location>
        <begin position="184"/>
        <end position="205"/>
    </location>
</feature>
<evidence type="ECO:0000313" key="2">
    <source>
        <dbReference type="EMBL" id="QGM96272.1"/>
    </source>
</evidence>
<evidence type="ECO:0000313" key="3">
    <source>
        <dbReference type="Proteomes" id="UP000422569"/>
    </source>
</evidence>
<feature type="transmembrane region" description="Helical" evidence="1">
    <location>
        <begin position="12"/>
        <end position="32"/>
    </location>
</feature>
<gene>
    <name evidence="2" type="ORF">F7D14_01415</name>
</gene>
<name>A0A6B8M1W3_9HYPH</name>
<dbReference type="InterPro" id="IPR025333">
    <property type="entry name" value="DUF4239"/>
</dbReference>
<dbReference type="RefSeq" id="WP_016918829.1">
    <property type="nucleotide sequence ID" value="NZ_CP044331.1"/>
</dbReference>
<reference evidence="2 3" key="1">
    <citation type="submission" date="2019-09" db="EMBL/GenBank/DDBJ databases">
        <title>Isolation and complete genome sequencing of Methylocystis species.</title>
        <authorList>
            <person name="Rumah B.L."/>
            <person name="Stead C.E."/>
            <person name="Stevens B.C."/>
            <person name="Minton N.P."/>
            <person name="Grosse-Honebrink A."/>
            <person name="Zhang Y."/>
        </authorList>
    </citation>
    <scope>NUCLEOTIDE SEQUENCE [LARGE SCALE GENOMIC DNA]</scope>
    <source>
        <strain evidence="2 3">BRCS2</strain>
    </source>
</reference>
<keyword evidence="1" id="KW-1133">Transmembrane helix</keyword>
<feature type="transmembrane region" description="Helical" evidence="1">
    <location>
        <begin position="212"/>
        <end position="232"/>
    </location>
</feature>
<dbReference type="Proteomes" id="UP000422569">
    <property type="component" value="Chromosome"/>
</dbReference>
<keyword evidence="3" id="KW-1185">Reference proteome</keyword>
<accession>A0A6B8M1W3</accession>
<proteinExistence type="predicted"/>